<dbReference type="GO" id="GO:0003700">
    <property type="term" value="F:DNA-binding transcription factor activity"/>
    <property type="evidence" value="ECO:0007669"/>
    <property type="project" value="InterPro"/>
</dbReference>
<dbReference type="EMBL" id="SUMC01000231">
    <property type="protein sequence ID" value="TJZ94356.1"/>
    <property type="molecule type" value="Genomic_DNA"/>
</dbReference>
<dbReference type="GO" id="GO:0006950">
    <property type="term" value="P:response to stress"/>
    <property type="evidence" value="ECO:0007669"/>
    <property type="project" value="TreeGrafter"/>
</dbReference>
<dbReference type="Pfam" id="PF12802">
    <property type="entry name" value="MarR_2"/>
    <property type="match status" value="1"/>
</dbReference>
<dbReference type="PROSITE" id="PS50995">
    <property type="entry name" value="HTH_MARR_2"/>
    <property type="match status" value="1"/>
</dbReference>
<dbReference type="AlphaFoldDB" id="A0A4U0RGX6"/>
<sequence length="168" mass="18079">MSEEGNTPEAAASAAVKGVTEEQVRALVLRGTSGAGHVIRRLFQQRTRLWQGTVPGDLTGPQFTVLGILYLHGNMDQGTLGRYSGLDKSTAAPVLERLRRRGLIAITRAPADARRKLLELTADGRETVISAAPHAADVEEQLLAVLPSAEREEFFRLAALILGPETAD</sequence>
<dbReference type="Proteomes" id="UP000305778">
    <property type="component" value="Unassembled WGS sequence"/>
</dbReference>
<reference evidence="2 3" key="1">
    <citation type="submission" date="2019-04" db="EMBL/GenBank/DDBJ databases">
        <title>Streptomyces oryziradicis sp. nov., a novel actinomycete isolated from rhizosphere soil of rice (Oryza sativa L.).</title>
        <authorList>
            <person name="Li C."/>
        </authorList>
    </citation>
    <scope>NUCLEOTIDE SEQUENCE [LARGE SCALE GENOMIC DNA]</scope>
    <source>
        <strain evidence="2 3">NEAU-C40</strain>
    </source>
</reference>
<dbReference type="Gene3D" id="1.10.10.10">
    <property type="entry name" value="Winged helix-like DNA-binding domain superfamily/Winged helix DNA-binding domain"/>
    <property type="match status" value="1"/>
</dbReference>
<accession>A0A4U0RGX6</accession>
<dbReference type="OrthoDB" id="3174724at2"/>
<name>A0A4U0RGX6_9ACTN</name>
<feature type="domain" description="HTH marR-type" evidence="1">
    <location>
        <begin position="25"/>
        <end position="163"/>
    </location>
</feature>
<dbReference type="PANTHER" id="PTHR33164">
    <property type="entry name" value="TRANSCRIPTIONAL REGULATOR, MARR FAMILY"/>
    <property type="match status" value="1"/>
</dbReference>
<dbReference type="InterPro" id="IPR036388">
    <property type="entry name" value="WH-like_DNA-bd_sf"/>
</dbReference>
<protein>
    <submittedName>
        <fullName evidence="2">Winged helix-turn-helix transcriptional regulator</fullName>
    </submittedName>
</protein>
<evidence type="ECO:0000313" key="2">
    <source>
        <dbReference type="EMBL" id="TJZ94356.1"/>
    </source>
</evidence>
<proteinExistence type="predicted"/>
<comment type="caution">
    <text evidence="2">The sequence shown here is derived from an EMBL/GenBank/DDBJ whole genome shotgun (WGS) entry which is preliminary data.</text>
</comment>
<dbReference type="SUPFAM" id="SSF46785">
    <property type="entry name" value="Winged helix' DNA-binding domain"/>
    <property type="match status" value="1"/>
</dbReference>
<evidence type="ECO:0000313" key="3">
    <source>
        <dbReference type="Proteomes" id="UP000305778"/>
    </source>
</evidence>
<dbReference type="RefSeq" id="WP_136731527.1">
    <property type="nucleotide sequence ID" value="NZ_SUMC01000231.1"/>
</dbReference>
<keyword evidence="3" id="KW-1185">Reference proteome</keyword>
<organism evidence="2 3">
    <name type="scientific">Actinacidiphila oryziradicis</name>
    <dbReference type="NCBI Taxonomy" id="2571141"/>
    <lineage>
        <taxon>Bacteria</taxon>
        <taxon>Bacillati</taxon>
        <taxon>Actinomycetota</taxon>
        <taxon>Actinomycetes</taxon>
        <taxon>Kitasatosporales</taxon>
        <taxon>Streptomycetaceae</taxon>
        <taxon>Actinacidiphila</taxon>
    </lineage>
</organism>
<dbReference type="InterPro" id="IPR036390">
    <property type="entry name" value="WH_DNA-bd_sf"/>
</dbReference>
<evidence type="ECO:0000259" key="1">
    <source>
        <dbReference type="PROSITE" id="PS50995"/>
    </source>
</evidence>
<gene>
    <name evidence="2" type="ORF">FCI23_53985</name>
</gene>
<dbReference type="InterPro" id="IPR039422">
    <property type="entry name" value="MarR/SlyA-like"/>
</dbReference>
<dbReference type="PANTHER" id="PTHR33164:SF95">
    <property type="entry name" value="TRANSCRIPTIONAL REGULATOR"/>
    <property type="match status" value="1"/>
</dbReference>
<dbReference type="InterPro" id="IPR000835">
    <property type="entry name" value="HTH_MarR-typ"/>
</dbReference>
<dbReference type="SMART" id="SM00347">
    <property type="entry name" value="HTH_MARR"/>
    <property type="match status" value="1"/>
</dbReference>